<evidence type="ECO:0000313" key="1">
    <source>
        <dbReference type="EMBL" id="POG04465.1"/>
    </source>
</evidence>
<dbReference type="Proteomes" id="UP000237378">
    <property type="component" value="Unassembled WGS sequence"/>
</dbReference>
<dbReference type="EMBL" id="MING01000083">
    <property type="protein sequence ID" value="POG04465.1"/>
    <property type="molecule type" value="Genomic_DNA"/>
</dbReference>
<protein>
    <submittedName>
        <fullName evidence="1">Uncharacterized protein</fullName>
    </submittedName>
</protein>
<accession>A0A1X1AD08</accession>
<name>A0A1X1AD08_PSEPU</name>
<comment type="caution">
    <text evidence="1">The sequence shown here is derived from an EMBL/GenBank/DDBJ whole genome shotgun (WGS) entry which is preliminary data.</text>
</comment>
<organism evidence="1 2">
    <name type="scientific">Pseudomonas putida</name>
    <name type="common">Arthrobacter siderocapsulatus</name>
    <dbReference type="NCBI Taxonomy" id="303"/>
    <lineage>
        <taxon>Bacteria</taxon>
        <taxon>Pseudomonadati</taxon>
        <taxon>Pseudomonadota</taxon>
        <taxon>Gammaproteobacteria</taxon>
        <taxon>Pseudomonadales</taxon>
        <taxon>Pseudomonadaceae</taxon>
        <taxon>Pseudomonas</taxon>
    </lineage>
</organism>
<gene>
    <name evidence="1" type="ORF">BGP82_24805</name>
</gene>
<reference evidence="1 2" key="1">
    <citation type="submission" date="2016-08" db="EMBL/GenBank/DDBJ databases">
        <authorList>
            <person name="Seilhamer J.J."/>
        </authorList>
    </citation>
    <scope>NUCLEOTIDE SEQUENCE [LARGE SCALE GENOMIC DNA]</scope>
    <source>
        <strain evidence="1 2">KH-18-2</strain>
    </source>
</reference>
<sequence length="76" mass="8278">MQGIVGRMGPDALTGSDREMPFRGRAVVGGYEGDTEAHNCTGLFVDKPAPTRTVLGPKAAQYLWERACPRRGQNRC</sequence>
<proteinExistence type="predicted"/>
<evidence type="ECO:0000313" key="2">
    <source>
        <dbReference type="Proteomes" id="UP000237378"/>
    </source>
</evidence>
<dbReference type="AlphaFoldDB" id="A0A1X1AD08"/>
<reference evidence="1 2" key="2">
    <citation type="submission" date="2018-03" db="EMBL/GenBank/DDBJ databases">
        <title>Draft genome of Pseudomonas putida strain KH-18-2.</title>
        <authorList>
            <person name="Yoshizawa S."/>
            <person name="Khan N.H."/>
            <person name="Nishimura M."/>
            <person name="Chiura H.X."/>
            <person name="Ogura Y."/>
            <person name="Hayashi T."/>
            <person name="Kogure K."/>
        </authorList>
    </citation>
    <scope>NUCLEOTIDE SEQUENCE [LARGE SCALE GENOMIC DNA]</scope>
    <source>
        <strain evidence="1 2">KH-18-2</strain>
    </source>
</reference>